<keyword evidence="5 8" id="KW-0812">Transmembrane</keyword>
<evidence type="ECO:0000256" key="1">
    <source>
        <dbReference type="ARBA" id="ARBA00004377"/>
    </source>
</evidence>
<protein>
    <submittedName>
        <fullName evidence="11">DUF883 domain-containing protein</fullName>
    </submittedName>
</protein>
<dbReference type="Pfam" id="PF05957">
    <property type="entry name" value="DUF883"/>
    <property type="match status" value="1"/>
</dbReference>
<gene>
    <name evidence="11" type="ORF">PSQ39_08040</name>
</gene>
<proteinExistence type="inferred from homology"/>
<evidence type="ECO:0000256" key="3">
    <source>
        <dbReference type="ARBA" id="ARBA00022475"/>
    </source>
</evidence>
<keyword evidence="12" id="KW-1185">Reference proteome</keyword>
<evidence type="ECO:0000259" key="9">
    <source>
        <dbReference type="Pfam" id="PF05957"/>
    </source>
</evidence>
<accession>A0ABT5MHI1</accession>
<dbReference type="Proteomes" id="UP001528672">
    <property type="component" value="Unassembled WGS sequence"/>
</dbReference>
<evidence type="ECO:0000313" key="11">
    <source>
        <dbReference type="EMBL" id="MDD0814576.1"/>
    </source>
</evidence>
<dbReference type="InterPro" id="IPR010279">
    <property type="entry name" value="YqjD/ElaB"/>
</dbReference>
<keyword evidence="6 8" id="KW-1133">Transmembrane helix</keyword>
<keyword evidence="3" id="KW-1003">Cell membrane</keyword>
<reference evidence="11 12" key="1">
    <citation type="submission" date="2023-02" db="EMBL/GenBank/DDBJ databases">
        <title>Bacterial whole genome sequence for Curvibacter sp. HBC28.</title>
        <authorList>
            <person name="Le V."/>
            <person name="Ko S.-R."/>
            <person name="Ahn C.-Y."/>
            <person name="Oh H.-M."/>
        </authorList>
    </citation>
    <scope>NUCLEOTIDE SEQUENCE [LARGE SCALE GENOMIC DNA]</scope>
    <source>
        <strain evidence="11 12">HBC28</strain>
    </source>
</reference>
<keyword evidence="7 8" id="KW-0472">Membrane</keyword>
<evidence type="ECO:0000256" key="5">
    <source>
        <dbReference type="ARBA" id="ARBA00022692"/>
    </source>
</evidence>
<evidence type="ECO:0000256" key="7">
    <source>
        <dbReference type="ARBA" id="ARBA00023136"/>
    </source>
</evidence>
<evidence type="ECO:0000256" key="6">
    <source>
        <dbReference type="ARBA" id="ARBA00022989"/>
    </source>
</evidence>
<organism evidence="11 12">
    <name type="scientific">Curvibacter microcysteis</name>
    <dbReference type="NCBI Taxonomy" id="3026419"/>
    <lineage>
        <taxon>Bacteria</taxon>
        <taxon>Pseudomonadati</taxon>
        <taxon>Pseudomonadota</taxon>
        <taxon>Betaproteobacteria</taxon>
        <taxon>Burkholderiales</taxon>
        <taxon>Comamonadaceae</taxon>
        <taxon>Curvibacter</taxon>
    </lineage>
</organism>
<evidence type="ECO:0000313" key="12">
    <source>
        <dbReference type="Proteomes" id="UP001528672"/>
    </source>
</evidence>
<dbReference type="EMBL" id="JAQSIO010000002">
    <property type="protein sequence ID" value="MDD0814576.1"/>
    <property type="molecule type" value="Genomic_DNA"/>
</dbReference>
<feature type="domain" description="DUF883" evidence="10">
    <location>
        <begin position="75"/>
        <end position="104"/>
    </location>
</feature>
<keyword evidence="4" id="KW-0997">Cell inner membrane</keyword>
<comment type="subcellular location">
    <subcellularLocation>
        <location evidence="1">Cell inner membrane</location>
        <topology evidence="1">Single-pass membrane protein</topology>
    </subcellularLocation>
</comment>
<sequence length="104" mass="11160">MASSNSDSSRPVTHSELDNLVADLRNLITRKELDAVPEIKALRERMDAGLESVRASAVQAAHDAARQARDAARAADDYAHDEPWRVAGAALAVGALIGFLLGRR</sequence>
<dbReference type="InterPro" id="IPR043605">
    <property type="entry name" value="DUF883_C"/>
</dbReference>
<feature type="transmembrane region" description="Helical" evidence="8">
    <location>
        <begin position="84"/>
        <end position="102"/>
    </location>
</feature>
<evidence type="ECO:0000256" key="8">
    <source>
        <dbReference type="SAM" id="Phobius"/>
    </source>
</evidence>
<comment type="similarity">
    <text evidence="2">Belongs to the ElaB/YgaM/YqjD family.</text>
</comment>
<dbReference type="Pfam" id="PF19029">
    <property type="entry name" value="DUF883_C"/>
    <property type="match status" value="1"/>
</dbReference>
<comment type="caution">
    <text evidence="11">The sequence shown here is derived from an EMBL/GenBank/DDBJ whole genome shotgun (WGS) entry which is preliminary data.</text>
</comment>
<dbReference type="PANTHER" id="PTHR35893">
    <property type="entry name" value="INNER MEMBRANE PROTEIN-RELATED"/>
    <property type="match status" value="1"/>
</dbReference>
<evidence type="ECO:0000256" key="2">
    <source>
        <dbReference type="ARBA" id="ARBA00010423"/>
    </source>
</evidence>
<feature type="domain" description="DUF883" evidence="9">
    <location>
        <begin position="14"/>
        <end position="59"/>
    </location>
</feature>
<dbReference type="InterPro" id="IPR043604">
    <property type="entry name" value="DUF883_N"/>
</dbReference>
<evidence type="ECO:0000259" key="10">
    <source>
        <dbReference type="Pfam" id="PF19029"/>
    </source>
</evidence>
<dbReference type="PANTHER" id="PTHR35893:SF3">
    <property type="entry name" value="INNER MEMBRANE PROTEIN"/>
    <property type="match status" value="1"/>
</dbReference>
<evidence type="ECO:0000256" key="4">
    <source>
        <dbReference type="ARBA" id="ARBA00022519"/>
    </source>
</evidence>
<dbReference type="RefSeq" id="WP_273926215.1">
    <property type="nucleotide sequence ID" value="NZ_JAQSIN010000001.1"/>
</dbReference>
<name>A0ABT5MHI1_9BURK</name>